<dbReference type="OrthoDB" id="5553750at2759"/>
<proteinExistence type="inferred from homology"/>
<evidence type="ECO:0000259" key="12">
    <source>
        <dbReference type="SMART" id="SM00382"/>
    </source>
</evidence>
<feature type="domain" description="AAA+ ATPase" evidence="12">
    <location>
        <begin position="818"/>
        <end position="958"/>
    </location>
</feature>
<dbReference type="GO" id="GO:0016887">
    <property type="term" value="F:ATP hydrolysis activity"/>
    <property type="evidence" value="ECO:0007669"/>
    <property type="project" value="InterPro"/>
</dbReference>
<evidence type="ECO:0000256" key="8">
    <source>
        <dbReference type="ARBA" id="ARBA00034811"/>
    </source>
</evidence>
<dbReference type="EMBL" id="JAFIQS010000003">
    <property type="protein sequence ID" value="KAG5171219.1"/>
    <property type="molecule type" value="Genomic_DNA"/>
</dbReference>
<dbReference type="SUPFAM" id="SSF52540">
    <property type="entry name" value="P-loop containing nucleoside triphosphate hydrolases"/>
    <property type="match status" value="2"/>
</dbReference>
<keyword evidence="7" id="KW-0472">Membrane</keyword>
<feature type="region of interest" description="Disordered" evidence="11">
    <location>
        <begin position="1091"/>
        <end position="1113"/>
    </location>
</feature>
<evidence type="ECO:0000256" key="9">
    <source>
        <dbReference type="ARBA" id="ARBA00034920"/>
    </source>
</evidence>
<dbReference type="FunFam" id="1.10.8.60:FF:000039">
    <property type="entry name" value="peroxisome biogenesis factor 6"/>
    <property type="match status" value="1"/>
</dbReference>
<dbReference type="PANTHER" id="PTHR23077:SF9">
    <property type="entry name" value="PEROXISOMAL ATPASE PEX6"/>
    <property type="match status" value="1"/>
</dbReference>
<dbReference type="Pfam" id="PF17862">
    <property type="entry name" value="AAA_lid_3"/>
    <property type="match status" value="1"/>
</dbReference>
<feature type="region of interest" description="Disordered" evidence="11">
    <location>
        <begin position="238"/>
        <end position="259"/>
    </location>
</feature>
<feature type="compositionally biased region" description="Basic and acidic residues" evidence="11">
    <location>
        <begin position="1100"/>
        <end position="1113"/>
    </location>
</feature>
<comment type="similarity">
    <text evidence="2">Belongs to the AAA ATPase family.</text>
</comment>
<dbReference type="SMART" id="SM00382">
    <property type="entry name" value="AAA"/>
    <property type="match status" value="1"/>
</dbReference>
<evidence type="ECO:0000256" key="6">
    <source>
        <dbReference type="ARBA" id="ARBA00022840"/>
    </source>
</evidence>
<dbReference type="InterPro" id="IPR003959">
    <property type="entry name" value="ATPase_AAA_core"/>
</dbReference>
<dbReference type="FunFam" id="3.40.50.300:FF:000109">
    <property type="entry name" value="Peroxisomal biogenesis factor 6"/>
    <property type="match status" value="1"/>
</dbReference>
<dbReference type="AlphaFoldDB" id="A0A8H7Y4N7"/>
<evidence type="ECO:0000256" key="7">
    <source>
        <dbReference type="ARBA" id="ARBA00023136"/>
    </source>
</evidence>
<accession>A0A8H7Y4N7</accession>
<organism evidence="13">
    <name type="scientific">Psilocybe cubensis</name>
    <name type="common">Psychedelic mushroom</name>
    <name type="synonym">Stropharia cubensis</name>
    <dbReference type="NCBI Taxonomy" id="181762"/>
    <lineage>
        <taxon>Eukaryota</taxon>
        <taxon>Fungi</taxon>
        <taxon>Dikarya</taxon>
        <taxon>Basidiomycota</taxon>
        <taxon>Agaricomycotina</taxon>
        <taxon>Agaricomycetes</taxon>
        <taxon>Agaricomycetidae</taxon>
        <taxon>Agaricales</taxon>
        <taxon>Agaricineae</taxon>
        <taxon>Strophariaceae</taxon>
        <taxon>Psilocybe</taxon>
    </lineage>
</organism>
<dbReference type="PROSITE" id="PS00674">
    <property type="entry name" value="AAA"/>
    <property type="match status" value="1"/>
</dbReference>
<dbReference type="GO" id="GO:0016558">
    <property type="term" value="P:protein import into peroxisome matrix"/>
    <property type="evidence" value="ECO:0007669"/>
    <property type="project" value="TreeGrafter"/>
</dbReference>
<keyword evidence="5" id="KW-0378">Hydrolase</keyword>
<dbReference type="InterPro" id="IPR047533">
    <property type="entry name" value="RecA-like_PEX6_r2"/>
</dbReference>
<dbReference type="Pfam" id="PF23315">
    <property type="entry name" value="PEX6_4th"/>
    <property type="match status" value="1"/>
</dbReference>
<dbReference type="GO" id="GO:0005778">
    <property type="term" value="C:peroxisomal membrane"/>
    <property type="evidence" value="ECO:0007669"/>
    <property type="project" value="TreeGrafter"/>
</dbReference>
<sequence length="1113" mass="121490">MTFFFDNDQVLTSTWSFKEEEKSDDDAVVLLGHRLWQALSSKPASGRICISLAPVSSASDASNVLRSVLSWASLNDKDPNQPLLIPSAWVKKHPQIFTSSSRELFVKLEEPLTLTAVIVTALSDDAYEKASSEQSVVDTLLFNNHPILHEGDVLAYTGDVTRDLNKTRLEYRLELLEPVMQGIAAKGTTKIILMSSQNFESSTISDQDSSESTDGTQDAIEIDEEFLGSSVMNLNLDSPREHDAYTSDSSQDGEASWSGYTPINLSAPVDASQDDCTLYVRTADLGKLGLLSGYWAIAGIKPSSSRLVRIIANDDAVKSTGSLAGSPLLIHNTYGDEAESYARSPPQLSIRSSPFGSSNPAIPTARAITIARVASPASINRQYQPLFLESLKRHFASRKRLLKQGDVIAVSIDTDVARLNPDHEHGTFGTSRDFRPNEVVFFKVTNIEYDVVNHANSSVQDLYTGSTLGELGCWVDTSITRMIQTGIEHSRVPRVRSYMNIGNSKSYSRLLTLPASRLIGADSPYAKIHALTSAALSQRAMDYNLQLSFLLKGGRGIGKFTVASWVAESLGLHLLEVNCYDIIGDTDVKTEATLRVRLDQAKECTPCLLVLRNLEALSQTTQAPEPGKEPVIANVLAECLNDIQNGWKLTGYPVIVLGTTSESGRVPKSLQSCFKQEINIEAPDEVERLEILQCLVSGEIIGSDVSLQHVATQTAALLAGDLRDLVARAKAASIDRATSTSGLVKNDTFLRNIALSAADFDVALSKARESYSESIGAPKIPSVSWDDVGGLAHVKTDILDTIQLPLEHPELFADGLKKRSGILLYGPPGTGKTLIAKAVATSCSLNFFSVKGPELLNMYIGESEANVRRVFQRARDAKPCVIFFDELDSVAPKRGNQGDSGGVMDRIVSQLLAELDGMSGAGGGDVFVIGATNRPDLLDPALLRPGRFDRMLYLGVSDTHEAQLNILEALTRKFRLDPDLDLRSIAEKCPFNYTGADFYALCSDAMLNAMSRKAEEIEEKLAQLNAQPGPYVHPHPITPQYYLAELAKPDEILVYVSKRDFERALDMLVPSVSQAEMEHYALVQKRFSKIKEENETESANESKGKGKGKAREA</sequence>
<dbReference type="InterPro" id="IPR027417">
    <property type="entry name" value="P-loop_NTPase"/>
</dbReference>
<dbReference type="Gene3D" id="1.10.8.60">
    <property type="match status" value="2"/>
</dbReference>
<comment type="subcellular location">
    <subcellularLocation>
        <location evidence="1">Membrane</location>
    </subcellularLocation>
</comment>
<dbReference type="InterPro" id="IPR050168">
    <property type="entry name" value="AAA_ATPase_domain"/>
</dbReference>
<name>A0A8H7Y4N7_PSICU</name>
<evidence type="ECO:0000256" key="3">
    <source>
        <dbReference type="ARBA" id="ARBA00022593"/>
    </source>
</evidence>
<dbReference type="GO" id="GO:0005524">
    <property type="term" value="F:ATP binding"/>
    <property type="evidence" value="ECO:0007669"/>
    <property type="project" value="UniProtKB-KW"/>
</dbReference>
<evidence type="ECO:0000256" key="4">
    <source>
        <dbReference type="ARBA" id="ARBA00022741"/>
    </source>
</evidence>
<dbReference type="InterPro" id="IPR056995">
    <property type="entry name" value="PEX6_4th_dom"/>
</dbReference>
<comment type="caution">
    <text evidence="13">The sequence shown here is derived from an EMBL/GenBank/DDBJ whole genome shotgun (WGS) entry which is preliminary data.</text>
</comment>
<evidence type="ECO:0000256" key="5">
    <source>
        <dbReference type="ARBA" id="ARBA00022801"/>
    </source>
</evidence>
<dbReference type="PANTHER" id="PTHR23077">
    <property type="entry name" value="AAA-FAMILY ATPASE"/>
    <property type="match status" value="1"/>
</dbReference>
<evidence type="ECO:0000256" key="1">
    <source>
        <dbReference type="ARBA" id="ARBA00004370"/>
    </source>
</evidence>
<dbReference type="GO" id="GO:0005829">
    <property type="term" value="C:cytosol"/>
    <property type="evidence" value="ECO:0007669"/>
    <property type="project" value="TreeGrafter"/>
</dbReference>
<keyword evidence="4" id="KW-0547">Nucleotide-binding</keyword>
<feature type="compositionally biased region" description="Polar residues" evidence="11">
    <location>
        <begin position="246"/>
        <end position="259"/>
    </location>
</feature>
<dbReference type="CDD" id="cd19527">
    <property type="entry name" value="RecA-like_PEX6_r2"/>
    <property type="match status" value="1"/>
</dbReference>
<dbReference type="InterPro" id="IPR003960">
    <property type="entry name" value="ATPase_AAA_CS"/>
</dbReference>
<protein>
    <recommendedName>
        <fullName evidence="8">Peroxisomal ATPase PEX6</fullName>
    </recommendedName>
    <alternativeName>
        <fullName evidence="9">Peroxin-6</fullName>
    </alternativeName>
</protein>
<dbReference type="Pfam" id="PF00004">
    <property type="entry name" value="AAA"/>
    <property type="match status" value="2"/>
</dbReference>
<evidence type="ECO:0000256" key="11">
    <source>
        <dbReference type="SAM" id="MobiDB-lite"/>
    </source>
</evidence>
<dbReference type="InterPro" id="IPR003593">
    <property type="entry name" value="AAA+_ATPase"/>
</dbReference>
<dbReference type="Gene3D" id="3.40.50.300">
    <property type="entry name" value="P-loop containing nucleotide triphosphate hydrolases"/>
    <property type="match status" value="2"/>
</dbReference>
<evidence type="ECO:0000256" key="2">
    <source>
        <dbReference type="ARBA" id="ARBA00006914"/>
    </source>
</evidence>
<evidence type="ECO:0000313" key="13">
    <source>
        <dbReference type="EMBL" id="KAG5171219.1"/>
    </source>
</evidence>
<keyword evidence="6" id="KW-0067">ATP-binding</keyword>
<comment type="catalytic activity">
    <reaction evidence="10">
        <text>ATP + H2O = ADP + phosphate + H(+)</text>
        <dbReference type="Rhea" id="RHEA:13065"/>
        <dbReference type="ChEBI" id="CHEBI:15377"/>
        <dbReference type="ChEBI" id="CHEBI:15378"/>
        <dbReference type="ChEBI" id="CHEBI:30616"/>
        <dbReference type="ChEBI" id="CHEBI:43474"/>
        <dbReference type="ChEBI" id="CHEBI:456216"/>
    </reaction>
    <physiologicalReaction direction="left-to-right" evidence="10">
        <dbReference type="Rhea" id="RHEA:13066"/>
    </physiologicalReaction>
</comment>
<keyword evidence="3" id="KW-0962">Peroxisome biogenesis</keyword>
<gene>
    <name evidence="13" type="ORF">JR316_003304</name>
</gene>
<dbReference type="InterPro" id="IPR041569">
    <property type="entry name" value="AAA_lid_3"/>
</dbReference>
<reference evidence="13" key="1">
    <citation type="submission" date="2021-02" db="EMBL/GenBank/DDBJ databases">
        <title>Psilocybe cubensis genome.</title>
        <authorList>
            <person name="Mckernan K.J."/>
            <person name="Crawford S."/>
            <person name="Trippe A."/>
            <person name="Kane L.T."/>
            <person name="Mclaughlin S."/>
        </authorList>
    </citation>
    <scope>NUCLEOTIDE SEQUENCE [LARGE SCALE GENOMIC DNA]</scope>
    <source>
        <strain evidence="13">MGC-MH-2018</strain>
    </source>
</reference>
<evidence type="ECO:0000256" key="10">
    <source>
        <dbReference type="ARBA" id="ARBA00048778"/>
    </source>
</evidence>